<dbReference type="EMBL" id="CP089982">
    <property type="protein sequence ID" value="WXA96856.1"/>
    <property type="molecule type" value="Genomic_DNA"/>
</dbReference>
<dbReference type="RefSeq" id="WP_394847470.1">
    <property type="nucleotide sequence ID" value="NZ_CP089982.1"/>
</dbReference>
<feature type="domain" description="PD-(D/E)XK endonuclease-like" evidence="1">
    <location>
        <begin position="9"/>
        <end position="306"/>
    </location>
</feature>
<organism evidence="2 3">
    <name type="scientific">Pendulispora brunnea</name>
    <dbReference type="NCBI Taxonomy" id="2905690"/>
    <lineage>
        <taxon>Bacteria</taxon>
        <taxon>Pseudomonadati</taxon>
        <taxon>Myxococcota</taxon>
        <taxon>Myxococcia</taxon>
        <taxon>Myxococcales</taxon>
        <taxon>Sorangiineae</taxon>
        <taxon>Pendulisporaceae</taxon>
        <taxon>Pendulispora</taxon>
    </lineage>
</organism>
<evidence type="ECO:0000313" key="3">
    <source>
        <dbReference type="Proteomes" id="UP001379533"/>
    </source>
</evidence>
<name>A0ABZ2KDS5_9BACT</name>
<dbReference type="InterPro" id="IPR011604">
    <property type="entry name" value="PDDEXK-like_dom_sf"/>
</dbReference>
<evidence type="ECO:0000313" key="2">
    <source>
        <dbReference type="EMBL" id="WXA96856.1"/>
    </source>
</evidence>
<dbReference type="Proteomes" id="UP001379533">
    <property type="component" value="Chromosome"/>
</dbReference>
<accession>A0ABZ2KDS5</accession>
<evidence type="ECO:0000259" key="1">
    <source>
        <dbReference type="Pfam" id="PF12705"/>
    </source>
</evidence>
<keyword evidence="3" id="KW-1185">Reference proteome</keyword>
<gene>
    <name evidence="2" type="ORF">LZC95_08400</name>
</gene>
<protein>
    <submittedName>
        <fullName evidence="2">PD-(D/E)XK nuclease family protein</fullName>
    </submittedName>
</protein>
<dbReference type="Pfam" id="PF12705">
    <property type="entry name" value="PDDEXK_1"/>
    <property type="match status" value="1"/>
</dbReference>
<dbReference type="Gene3D" id="3.90.320.10">
    <property type="match status" value="1"/>
</dbReference>
<sequence>MSNRRLPIISTSEVRTFNSCRRKHHLAYRIRIRPVVKARPLQLGTISHVGLEVWWKTVNLALAIDAMREHARRELEERGIDTDPFDLAMAVALMTGYDARWRAEPIEVLAVEAEFETDIIDPTTGAASLDYRLGGKIDAILRYSADGRVLICEHKTTSEDITGGSPYMRRLRIDSQISNYLVGARALGFAPEGCLWDVIRKPTLRPYKKTAEIKYRKDGEPCANQRLRDETPGEYEARLIEEITSNPEKYFARVEVIRLASEEEEASLDLWQTAGEMRGVERSRRYRRNSDACVMYRRACDYLPICSGEIDIDDPRFRVAEKAHEELETMEDEAA</sequence>
<proteinExistence type="predicted"/>
<dbReference type="InterPro" id="IPR038726">
    <property type="entry name" value="PDDEXK_AddAB-type"/>
</dbReference>
<reference evidence="2 3" key="1">
    <citation type="submission" date="2021-12" db="EMBL/GenBank/DDBJ databases">
        <title>Discovery of the Pendulisporaceae a myxobacterial family with distinct sporulation behavior and unique specialized metabolism.</title>
        <authorList>
            <person name="Garcia R."/>
            <person name="Popoff A."/>
            <person name="Bader C.D."/>
            <person name="Loehr J."/>
            <person name="Walesch S."/>
            <person name="Walt C."/>
            <person name="Boldt J."/>
            <person name="Bunk B."/>
            <person name="Haeckl F.J.F.P.J."/>
            <person name="Gunesch A.P."/>
            <person name="Birkelbach J."/>
            <person name="Nuebel U."/>
            <person name="Pietschmann T."/>
            <person name="Bach T."/>
            <person name="Mueller R."/>
        </authorList>
    </citation>
    <scope>NUCLEOTIDE SEQUENCE [LARGE SCALE GENOMIC DNA]</scope>
    <source>
        <strain evidence="2 3">MSr12523</strain>
    </source>
</reference>